<dbReference type="Proteomes" id="UP000321574">
    <property type="component" value="Unassembled WGS sequence"/>
</dbReference>
<protein>
    <recommendedName>
        <fullName evidence="3">YfkD-like protein</fullName>
    </recommendedName>
</protein>
<dbReference type="RefSeq" id="WP_147666505.1">
    <property type="nucleotide sequence ID" value="NZ_VDUW01000003.1"/>
</dbReference>
<evidence type="ECO:0000313" key="2">
    <source>
        <dbReference type="Proteomes" id="UP000321574"/>
    </source>
</evidence>
<keyword evidence="2" id="KW-1185">Reference proteome</keyword>
<accession>A0A5C8NXD5</accession>
<dbReference type="AlphaFoldDB" id="A0A5C8NXD5"/>
<dbReference type="InterPro" id="IPR025548">
    <property type="entry name" value="YfkD"/>
</dbReference>
<reference evidence="1 2" key="1">
    <citation type="submission" date="2019-06" db="EMBL/GenBank/DDBJ databases">
        <title>Cerasibacillus sp. nov., isolated from maize field.</title>
        <authorList>
            <person name="Lin S.-Y."/>
            <person name="Tsai C.-F."/>
            <person name="Young C.-C."/>
        </authorList>
    </citation>
    <scope>NUCLEOTIDE SEQUENCE [LARGE SCALE GENOMIC DNA]</scope>
    <source>
        <strain evidence="1 2">CC-CFT480</strain>
    </source>
</reference>
<name>A0A5C8NXD5_9BACI</name>
<dbReference type="OrthoDB" id="2690238at2"/>
<comment type="caution">
    <text evidence="1">The sequence shown here is derived from an EMBL/GenBank/DDBJ whole genome shotgun (WGS) entry which is preliminary data.</text>
</comment>
<dbReference type="EMBL" id="VDUW01000003">
    <property type="protein sequence ID" value="TXL65835.1"/>
    <property type="molecule type" value="Genomic_DNA"/>
</dbReference>
<sequence length="269" mass="30785">MKKYIRFGIALFAFLFVLFSQNHFLVEAKEKKQKAANEYTVPNHVLNISKENTFPNTSEDQEIVEPSEATKKLIKEAKISIENPDLIKMLNETTIKPSPIAIGYRGMVFLGRWALNYDSKETSTNWEYQKINKNELNNQGSDESQKISYHQEEQKEIKGALTNKIAKPEQIKQMMLLKAKEKTKLPLSYQTTIGKGTKKDQTYAVPTDKYGYLHAYSPAISEKGQVTFGEVYIQLKGSKKKIIIKNVTKQGIGAWIPIQDHVSFSFQLR</sequence>
<dbReference type="Pfam" id="PF14167">
    <property type="entry name" value="YfkD"/>
    <property type="match status" value="1"/>
</dbReference>
<gene>
    <name evidence="1" type="ORF">FHP05_06875</name>
</gene>
<evidence type="ECO:0000313" key="1">
    <source>
        <dbReference type="EMBL" id="TXL65835.1"/>
    </source>
</evidence>
<organism evidence="1 2">
    <name type="scientific">Cerasibacillus terrae</name>
    <dbReference type="NCBI Taxonomy" id="2498845"/>
    <lineage>
        <taxon>Bacteria</taxon>
        <taxon>Bacillati</taxon>
        <taxon>Bacillota</taxon>
        <taxon>Bacilli</taxon>
        <taxon>Bacillales</taxon>
        <taxon>Bacillaceae</taxon>
        <taxon>Cerasibacillus</taxon>
    </lineage>
</organism>
<proteinExistence type="predicted"/>
<evidence type="ECO:0008006" key="3">
    <source>
        <dbReference type="Google" id="ProtNLM"/>
    </source>
</evidence>